<dbReference type="Gene3D" id="1.10.30.50">
    <property type="match status" value="1"/>
</dbReference>
<dbReference type="CDD" id="cd00085">
    <property type="entry name" value="HNHc"/>
    <property type="match status" value="1"/>
</dbReference>
<organism evidence="2">
    <name type="scientific">marine sediment metagenome</name>
    <dbReference type="NCBI Taxonomy" id="412755"/>
    <lineage>
        <taxon>unclassified sequences</taxon>
        <taxon>metagenomes</taxon>
        <taxon>ecological metagenomes</taxon>
    </lineage>
</organism>
<gene>
    <name evidence="2" type="ORF">LCGC14_2674240</name>
</gene>
<evidence type="ECO:0000313" key="2">
    <source>
        <dbReference type="EMBL" id="KKK95297.1"/>
    </source>
</evidence>
<dbReference type="SMART" id="SM00507">
    <property type="entry name" value="HNHc"/>
    <property type="match status" value="1"/>
</dbReference>
<feature type="domain" description="HNH nuclease" evidence="1">
    <location>
        <begin position="17"/>
        <end position="68"/>
    </location>
</feature>
<proteinExistence type="predicted"/>
<sequence>MKKKTERAKLKDKLDNEWRIYIYERAGNKCEYCGSPITLNAHHIFSKSNPSVKWDIDNGVCVCVSHHVFGNMSFHKAPAEMIEWIREARGEEWYGRLRLNARPGKKDSIADLRNMLDYFRKENKEEGNEKV</sequence>
<dbReference type="InterPro" id="IPR003615">
    <property type="entry name" value="HNH_nuc"/>
</dbReference>
<reference evidence="2" key="1">
    <citation type="journal article" date="2015" name="Nature">
        <title>Complex archaea that bridge the gap between prokaryotes and eukaryotes.</title>
        <authorList>
            <person name="Spang A."/>
            <person name="Saw J.H."/>
            <person name="Jorgensen S.L."/>
            <person name="Zaremba-Niedzwiedzka K."/>
            <person name="Martijn J."/>
            <person name="Lind A.E."/>
            <person name="van Eijk R."/>
            <person name="Schleper C."/>
            <person name="Guy L."/>
            <person name="Ettema T.J."/>
        </authorList>
    </citation>
    <scope>NUCLEOTIDE SEQUENCE</scope>
</reference>
<protein>
    <recommendedName>
        <fullName evidence="1">HNH nuclease domain-containing protein</fullName>
    </recommendedName>
</protein>
<name>A0A0F8ZN69_9ZZZZ</name>
<comment type="caution">
    <text evidence="2">The sequence shown here is derived from an EMBL/GenBank/DDBJ whole genome shotgun (WGS) entry which is preliminary data.</text>
</comment>
<dbReference type="EMBL" id="LAZR01046973">
    <property type="protein sequence ID" value="KKK95297.1"/>
    <property type="molecule type" value="Genomic_DNA"/>
</dbReference>
<evidence type="ECO:0000259" key="1">
    <source>
        <dbReference type="SMART" id="SM00507"/>
    </source>
</evidence>
<dbReference type="AlphaFoldDB" id="A0A0F8ZN69"/>
<accession>A0A0F8ZN69</accession>